<dbReference type="AlphaFoldDB" id="A0A2S1SIB9"/>
<keyword evidence="3" id="KW-1185">Reference proteome</keyword>
<gene>
    <name evidence="2" type="ORF">HYN49_09600</name>
</gene>
<evidence type="ECO:0000313" key="3">
    <source>
        <dbReference type="Proteomes" id="UP000244937"/>
    </source>
</evidence>
<dbReference type="InterPro" id="IPR032710">
    <property type="entry name" value="NTF2-like_dom_sf"/>
</dbReference>
<dbReference type="KEGG" id="fpal:HYN49_09600"/>
<feature type="domain" description="SnoaL-like" evidence="1">
    <location>
        <begin position="13"/>
        <end position="97"/>
    </location>
</feature>
<organism evidence="2 3">
    <name type="scientific">Flavobacterium pallidum</name>
    <dbReference type="NCBI Taxonomy" id="2172098"/>
    <lineage>
        <taxon>Bacteria</taxon>
        <taxon>Pseudomonadati</taxon>
        <taxon>Bacteroidota</taxon>
        <taxon>Flavobacteriia</taxon>
        <taxon>Flavobacteriales</taxon>
        <taxon>Flavobacteriaceae</taxon>
        <taxon>Flavobacterium</taxon>
    </lineage>
</organism>
<dbReference type="EMBL" id="CP029187">
    <property type="protein sequence ID" value="AWI26131.1"/>
    <property type="molecule type" value="Genomic_DNA"/>
</dbReference>
<evidence type="ECO:0000259" key="1">
    <source>
        <dbReference type="Pfam" id="PF12680"/>
    </source>
</evidence>
<dbReference type="InterPro" id="IPR037401">
    <property type="entry name" value="SnoaL-like"/>
</dbReference>
<proteinExistence type="predicted"/>
<sequence>MITEDLARSFAANWAAAWNSHNLDTILSHYSDDFIIETPMAAKLLPDNDGIVEGRDNVRAYWQIGLERIPNLHFEIIDVLTGINSLTIYYINTATGRKSAENLFFNEAGKVHRAFVMYS</sequence>
<dbReference type="RefSeq" id="WP_108903909.1">
    <property type="nucleotide sequence ID" value="NZ_CP029187.1"/>
</dbReference>
<name>A0A2S1SIB9_9FLAO</name>
<dbReference type="Gene3D" id="3.10.450.50">
    <property type="match status" value="1"/>
</dbReference>
<dbReference type="Proteomes" id="UP000244937">
    <property type="component" value="Chromosome"/>
</dbReference>
<dbReference type="OrthoDB" id="333383at2"/>
<dbReference type="Pfam" id="PF12680">
    <property type="entry name" value="SnoaL_2"/>
    <property type="match status" value="1"/>
</dbReference>
<protein>
    <submittedName>
        <fullName evidence="2">Nuclear transport factor 2 family protein</fullName>
    </submittedName>
</protein>
<reference evidence="2 3" key="1">
    <citation type="submission" date="2018-05" db="EMBL/GenBank/DDBJ databases">
        <title>Genome sequencing of Flavobacterium sp. HYN0049.</title>
        <authorList>
            <person name="Yi H."/>
            <person name="Baek C."/>
        </authorList>
    </citation>
    <scope>NUCLEOTIDE SEQUENCE [LARGE SCALE GENOMIC DNA]</scope>
    <source>
        <strain evidence="2 3">HYN0049</strain>
    </source>
</reference>
<accession>A0A2S1SIB9</accession>
<dbReference type="SUPFAM" id="SSF54427">
    <property type="entry name" value="NTF2-like"/>
    <property type="match status" value="1"/>
</dbReference>
<evidence type="ECO:0000313" key="2">
    <source>
        <dbReference type="EMBL" id="AWI26131.1"/>
    </source>
</evidence>